<dbReference type="RefSeq" id="WP_025660720.1">
    <property type="nucleotide sequence ID" value="NZ_LNCD01000083.1"/>
</dbReference>
<sequence length="75" mass="8674">MSQYQETRRFKCTGGAGNPCIVIEQIRVADEAIPRPRTDYMTMDGDVANRLDKKHFLILMKGEVVKIQRALRKKH</sequence>
<comment type="caution">
    <text evidence="1">The sequence shown here is derived from an EMBL/GenBank/DDBJ whole genome shotgun (WGS) entry which is preliminary data.</text>
</comment>
<dbReference type="EMBL" id="LNCD01000083">
    <property type="protein sequence ID" value="KWV50764.1"/>
    <property type="molecule type" value="Genomic_DNA"/>
</dbReference>
<dbReference type="AlphaFoldDB" id="A0A120FKK2"/>
<dbReference type="OrthoDB" id="8381377at2"/>
<organism evidence="1 2">
    <name type="scientific">Rhizobium altiplani</name>
    <dbReference type="NCBI Taxonomy" id="1864509"/>
    <lineage>
        <taxon>Bacteria</taxon>
        <taxon>Pseudomonadati</taxon>
        <taxon>Pseudomonadota</taxon>
        <taxon>Alphaproteobacteria</taxon>
        <taxon>Hyphomicrobiales</taxon>
        <taxon>Rhizobiaceae</taxon>
        <taxon>Rhizobium/Agrobacterium group</taxon>
        <taxon>Rhizobium</taxon>
    </lineage>
</organism>
<dbReference type="Proteomes" id="UP000068164">
    <property type="component" value="Unassembled WGS sequence"/>
</dbReference>
<evidence type="ECO:0000313" key="2">
    <source>
        <dbReference type="Proteomes" id="UP000068164"/>
    </source>
</evidence>
<gene>
    <name evidence="1" type="ORF">AS026_08335</name>
</gene>
<reference evidence="1 2" key="1">
    <citation type="submission" date="2015-11" db="EMBL/GenBank/DDBJ databases">
        <title>Draft Genome Sequence of the Strain BR 10423 (Rhizobium sp.) isolated from nodules of Mimosa pudica.</title>
        <authorList>
            <person name="Barauna A.C."/>
            <person name="Zilli J.E."/>
            <person name="Simoes-Araujo J.L."/>
            <person name="Reis V.M."/>
            <person name="James E.K."/>
            <person name="Reis F.B.Jr."/>
            <person name="Rouws L.F."/>
            <person name="Passos S.R."/>
            <person name="Gois S.R."/>
        </authorList>
    </citation>
    <scope>NUCLEOTIDE SEQUENCE [LARGE SCALE GENOMIC DNA]</scope>
    <source>
        <strain evidence="1 2">BR10423</strain>
    </source>
</reference>
<evidence type="ECO:0000313" key="1">
    <source>
        <dbReference type="EMBL" id="KWV50764.1"/>
    </source>
</evidence>
<name>A0A120FKK2_9HYPH</name>
<keyword evidence="2" id="KW-1185">Reference proteome</keyword>
<accession>A0A120FKK2</accession>
<protein>
    <submittedName>
        <fullName evidence="1">Uncharacterized protein</fullName>
    </submittedName>
</protein>
<proteinExistence type="predicted"/>